<accession>A0A9Q3JTE4</accession>
<dbReference type="AlphaFoldDB" id="A0A9Q3JTE4"/>
<sequence>MEDSFADAKEKWHNSHASPDFKVVDFVLESTTNLNNIKLCKNLKYSFVGPFVIKALHGENAVELKLSKELSNKHPTFQHIPPVERSSTNKATKFLKERKLRTKKLREYLVRYIDPLCENYWLAEKYIPEATKLLRRFRNPRKNHITK</sequence>
<dbReference type="OrthoDB" id="3064439at2759"/>
<reference evidence="1" key="1">
    <citation type="submission" date="2021-03" db="EMBL/GenBank/DDBJ databases">
        <title>Draft genome sequence of rust myrtle Austropuccinia psidii MF-1, a brazilian biotype.</title>
        <authorList>
            <person name="Quecine M.C."/>
            <person name="Pachon D.M.R."/>
            <person name="Bonatelli M.L."/>
            <person name="Correr F.H."/>
            <person name="Franceschini L.M."/>
            <person name="Leite T.F."/>
            <person name="Margarido G.R.A."/>
            <person name="Almeida C.A."/>
            <person name="Ferrarezi J.A."/>
            <person name="Labate C.A."/>
        </authorList>
    </citation>
    <scope>NUCLEOTIDE SEQUENCE</scope>
    <source>
        <strain evidence="1">MF-1</strain>
    </source>
</reference>
<evidence type="ECO:0000313" key="1">
    <source>
        <dbReference type="EMBL" id="MBW0568287.1"/>
    </source>
</evidence>
<organism evidence="1 2">
    <name type="scientific">Austropuccinia psidii MF-1</name>
    <dbReference type="NCBI Taxonomy" id="1389203"/>
    <lineage>
        <taxon>Eukaryota</taxon>
        <taxon>Fungi</taxon>
        <taxon>Dikarya</taxon>
        <taxon>Basidiomycota</taxon>
        <taxon>Pucciniomycotina</taxon>
        <taxon>Pucciniomycetes</taxon>
        <taxon>Pucciniales</taxon>
        <taxon>Sphaerophragmiaceae</taxon>
        <taxon>Austropuccinia</taxon>
    </lineage>
</organism>
<protein>
    <submittedName>
        <fullName evidence="1">Uncharacterized protein</fullName>
    </submittedName>
</protein>
<gene>
    <name evidence="1" type="ORF">O181_108002</name>
</gene>
<keyword evidence="2" id="KW-1185">Reference proteome</keyword>
<dbReference type="EMBL" id="AVOT02082359">
    <property type="protein sequence ID" value="MBW0568287.1"/>
    <property type="molecule type" value="Genomic_DNA"/>
</dbReference>
<comment type="caution">
    <text evidence="1">The sequence shown here is derived from an EMBL/GenBank/DDBJ whole genome shotgun (WGS) entry which is preliminary data.</text>
</comment>
<name>A0A9Q3JTE4_9BASI</name>
<evidence type="ECO:0000313" key="2">
    <source>
        <dbReference type="Proteomes" id="UP000765509"/>
    </source>
</evidence>
<proteinExistence type="predicted"/>
<dbReference type="Proteomes" id="UP000765509">
    <property type="component" value="Unassembled WGS sequence"/>
</dbReference>